<protein>
    <recommendedName>
        <fullName evidence="4">Carrier domain-containing protein</fullName>
    </recommendedName>
</protein>
<evidence type="ECO:0000313" key="6">
    <source>
        <dbReference type="Proteomes" id="UP000326553"/>
    </source>
</evidence>
<dbReference type="PROSITE" id="PS50075">
    <property type="entry name" value="CARRIER"/>
    <property type="match status" value="1"/>
</dbReference>
<name>A0A5J6HU85_STRAD</name>
<dbReference type="Pfam" id="PF00550">
    <property type="entry name" value="PP-binding"/>
    <property type="match status" value="1"/>
</dbReference>
<dbReference type="Proteomes" id="UP000326553">
    <property type="component" value="Chromosome"/>
</dbReference>
<gene>
    <name evidence="5" type="ORF">CP975_34055</name>
</gene>
<organism evidence="5 6">
    <name type="scientific">Streptomyces alboniger</name>
    <dbReference type="NCBI Taxonomy" id="132473"/>
    <lineage>
        <taxon>Bacteria</taxon>
        <taxon>Bacillati</taxon>
        <taxon>Actinomycetota</taxon>
        <taxon>Actinomycetes</taxon>
        <taxon>Kitasatosporales</taxon>
        <taxon>Streptomycetaceae</taxon>
        <taxon>Streptomyces</taxon>
        <taxon>Streptomyces aurantiacus group</taxon>
    </lineage>
</organism>
<dbReference type="OrthoDB" id="2085352at2"/>
<dbReference type="SUPFAM" id="SSF47336">
    <property type="entry name" value="ACP-like"/>
    <property type="match status" value="1"/>
</dbReference>
<dbReference type="InterPro" id="IPR036736">
    <property type="entry name" value="ACP-like_sf"/>
</dbReference>
<feature type="domain" description="Carrier" evidence="4">
    <location>
        <begin position="12"/>
        <end position="87"/>
    </location>
</feature>
<dbReference type="FunFam" id="1.10.1200.10:FF:000005">
    <property type="entry name" value="Nonribosomal peptide synthetase 1"/>
    <property type="match status" value="1"/>
</dbReference>
<reference evidence="5 6" key="1">
    <citation type="submission" date="2017-09" db="EMBL/GenBank/DDBJ databases">
        <authorList>
            <person name="Lee N."/>
            <person name="Cho B.-K."/>
        </authorList>
    </citation>
    <scope>NUCLEOTIDE SEQUENCE [LARGE SCALE GENOMIC DNA]</scope>
    <source>
        <strain evidence="5 6">ATCC 12461</strain>
    </source>
</reference>
<dbReference type="GO" id="GO:0043041">
    <property type="term" value="P:amino acid activation for nonribosomal peptide biosynthetic process"/>
    <property type="evidence" value="ECO:0007669"/>
    <property type="project" value="TreeGrafter"/>
</dbReference>
<dbReference type="PANTHER" id="PTHR45527:SF1">
    <property type="entry name" value="FATTY ACID SYNTHASE"/>
    <property type="match status" value="1"/>
</dbReference>
<dbReference type="InterPro" id="IPR020806">
    <property type="entry name" value="PKS_PP-bd"/>
</dbReference>
<dbReference type="GO" id="GO:0031177">
    <property type="term" value="F:phosphopantetheine binding"/>
    <property type="evidence" value="ECO:0007669"/>
    <property type="project" value="InterPro"/>
</dbReference>
<accession>A0A5J6HU85</accession>
<evidence type="ECO:0000259" key="4">
    <source>
        <dbReference type="PROSITE" id="PS50075"/>
    </source>
</evidence>
<evidence type="ECO:0000313" key="5">
    <source>
        <dbReference type="EMBL" id="QEV21880.1"/>
    </source>
</evidence>
<dbReference type="Gene3D" id="1.10.1200.10">
    <property type="entry name" value="ACP-like"/>
    <property type="match status" value="1"/>
</dbReference>
<keyword evidence="2" id="KW-0596">Phosphopantetheine</keyword>
<dbReference type="PANTHER" id="PTHR45527">
    <property type="entry name" value="NONRIBOSOMAL PEPTIDE SYNTHETASE"/>
    <property type="match status" value="1"/>
</dbReference>
<comment type="cofactor">
    <cofactor evidence="1">
        <name>pantetheine 4'-phosphate</name>
        <dbReference type="ChEBI" id="CHEBI:47942"/>
    </cofactor>
</comment>
<dbReference type="GO" id="GO:0005737">
    <property type="term" value="C:cytoplasm"/>
    <property type="evidence" value="ECO:0007669"/>
    <property type="project" value="TreeGrafter"/>
</dbReference>
<keyword evidence="6" id="KW-1185">Reference proteome</keyword>
<sequence>MGESFVLNAESDEPTPTEARVTAIWAEVLQHDAFGPDDNFFAVGGHSMTATLVTYQLRDEWGVEFPLTLIFEHSTVRELASMIDRAKAEAVDSDTVTG</sequence>
<evidence type="ECO:0000256" key="1">
    <source>
        <dbReference type="ARBA" id="ARBA00001957"/>
    </source>
</evidence>
<evidence type="ECO:0000256" key="3">
    <source>
        <dbReference type="ARBA" id="ARBA00022553"/>
    </source>
</evidence>
<dbReference type="SMART" id="SM00823">
    <property type="entry name" value="PKS_PP"/>
    <property type="match status" value="1"/>
</dbReference>
<dbReference type="KEGG" id="salw:CP975_34055"/>
<proteinExistence type="predicted"/>
<dbReference type="GO" id="GO:0017000">
    <property type="term" value="P:antibiotic biosynthetic process"/>
    <property type="evidence" value="ECO:0007669"/>
    <property type="project" value="UniProtKB-ARBA"/>
</dbReference>
<evidence type="ECO:0000256" key="2">
    <source>
        <dbReference type="ARBA" id="ARBA00022450"/>
    </source>
</evidence>
<keyword evidence="3" id="KW-0597">Phosphoprotein</keyword>
<dbReference type="EMBL" id="CP023695">
    <property type="protein sequence ID" value="QEV21880.1"/>
    <property type="molecule type" value="Genomic_DNA"/>
</dbReference>
<dbReference type="GO" id="GO:0044550">
    <property type="term" value="P:secondary metabolite biosynthetic process"/>
    <property type="evidence" value="ECO:0007669"/>
    <property type="project" value="TreeGrafter"/>
</dbReference>
<dbReference type="AlphaFoldDB" id="A0A5J6HU85"/>
<dbReference type="InterPro" id="IPR009081">
    <property type="entry name" value="PP-bd_ACP"/>
</dbReference>